<dbReference type="OrthoDB" id="7181050at2"/>
<dbReference type="SUPFAM" id="SSF54001">
    <property type="entry name" value="Cysteine proteinases"/>
    <property type="match status" value="1"/>
</dbReference>
<comment type="similarity">
    <text evidence="1 2">Belongs to the arylamine N-acetyltransferase family.</text>
</comment>
<dbReference type="GO" id="GO:0016407">
    <property type="term" value="F:acetyltransferase activity"/>
    <property type="evidence" value="ECO:0007669"/>
    <property type="project" value="InterPro"/>
</dbReference>
<protein>
    <submittedName>
        <fullName evidence="3">N-acetyltransferase</fullName>
    </submittedName>
</protein>
<dbReference type="HOGENOM" id="CLU_049918_1_1_10"/>
<organism evidence="3 4">
    <name type="scientific">Chlorobaculum parvum (strain DSM 263 / NCIMB 8327)</name>
    <name type="common">Chlorobium vibrioforme subsp. thiosulfatophilum</name>
    <dbReference type="NCBI Taxonomy" id="517417"/>
    <lineage>
        <taxon>Bacteria</taxon>
        <taxon>Pseudomonadati</taxon>
        <taxon>Chlorobiota</taxon>
        <taxon>Chlorobiia</taxon>
        <taxon>Chlorobiales</taxon>
        <taxon>Chlorobiaceae</taxon>
        <taxon>Chlorobaculum</taxon>
    </lineage>
</organism>
<dbReference type="AlphaFoldDB" id="B3QKZ8"/>
<keyword evidence="4" id="KW-1185">Reference proteome</keyword>
<dbReference type="EMBL" id="CP001099">
    <property type="protein sequence ID" value="ACF10786.1"/>
    <property type="molecule type" value="Genomic_DNA"/>
</dbReference>
<sequence length="257" mass="29345">MNAANFDLSSYLSRIGFNGNPVGDFETLKRLMRCQLFSVPFENLDVQAGQVPSLVPEEICDKIVKRRRGGYCYEVNAIFAMALEALGIPYRFVAARPMTYAVRRPKTHMAIIASIDGAEWLCDLGFGSYGIREPINLEWLDRQIVQECDTFRLTMVSERDYRLQSMSDGEWKALYEFNLCPQELVDFEPANWLNATHPDSIFVQAPIVVLQHASGKTVLSGERFRAVSEEGQVEERRVGENEIEELLRARFGLDWHP</sequence>
<dbReference type="RefSeq" id="WP_012501619.1">
    <property type="nucleotide sequence ID" value="NC_011027.1"/>
</dbReference>
<dbReference type="InterPro" id="IPR038765">
    <property type="entry name" value="Papain-like_cys_pep_sf"/>
</dbReference>
<dbReference type="Proteomes" id="UP000008811">
    <property type="component" value="Chromosome"/>
</dbReference>
<dbReference type="eggNOG" id="COG2162">
    <property type="taxonomic scope" value="Bacteria"/>
</dbReference>
<dbReference type="InterPro" id="IPR001447">
    <property type="entry name" value="Arylamine_N-AcTrfase"/>
</dbReference>
<gene>
    <name evidence="3" type="ordered locus">Cpar_0362</name>
</gene>
<dbReference type="PANTHER" id="PTHR11786">
    <property type="entry name" value="N-HYDROXYARYLAMINE O-ACETYLTRANSFERASE"/>
    <property type="match status" value="1"/>
</dbReference>
<dbReference type="Gene3D" id="3.30.2140.10">
    <property type="entry name" value="Arylamine N-acetyltransferase"/>
    <property type="match status" value="1"/>
</dbReference>
<evidence type="ECO:0000256" key="1">
    <source>
        <dbReference type="ARBA" id="ARBA00006547"/>
    </source>
</evidence>
<accession>B3QKZ8</accession>
<dbReference type="PANTHER" id="PTHR11786:SF0">
    <property type="entry name" value="ARYLAMINE N-ACETYLTRANSFERASE 4-RELATED"/>
    <property type="match status" value="1"/>
</dbReference>
<name>B3QKZ8_CHLP8</name>
<evidence type="ECO:0000313" key="4">
    <source>
        <dbReference type="Proteomes" id="UP000008811"/>
    </source>
</evidence>
<dbReference type="STRING" id="517417.Cpar_0362"/>
<evidence type="ECO:0000313" key="3">
    <source>
        <dbReference type="EMBL" id="ACF10786.1"/>
    </source>
</evidence>
<reference evidence="3" key="1">
    <citation type="submission" date="2008-06" db="EMBL/GenBank/DDBJ databases">
        <title>Complete sequence of Chlorobaculum parvum NCIB 8327.</title>
        <authorList>
            <consortium name="US DOE Joint Genome Institute"/>
            <person name="Lucas S."/>
            <person name="Copeland A."/>
            <person name="Lapidus A."/>
            <person name="Glavina del Rio T."/>
            <person name="Dalin E."/>
            <person name="Tice H."/>
            <person name="Bruce D."/>
            <person name="Goodwin L."/>
            <person name="Pitluck S."/>
            <person name="Schmutz J."/>
            <person name="Larimer F."/>
            <person name="Land M."/>
            <person name="Hauser L."/>
            <person name="Kyrpides N."/>
            <person name="Mikhailova N."/>
            <person name="Zhao F."/>
            <person name="Li T."/>
            <person name="Liu Z."/>
            <person name="Overmann J."/>
            <person name="Bryant D.A."/>
            <person name="Richardson P."/>
        </authorList>
    </citation>
    <scope>NUCLEOTIDE SEQUENCE [LARGE SCALE GENOMIC DNA]</scope>
    <source>
        <strain evidence="3">NCIB 8327</strain>
    </source>
</reference>
<dbReference type="Pfam" id="PF00797">
    <property type="entry name" value="Acetyltransf_2"/>
    <property type="match status" value="1"/>
</dbReference>
<evidence type="ECO:0000256" key="2">
    <source>
        <dbReference type="RuleBase" id="RU003452"/>
    </source>
</evidence>
<dbReference type="PRINTS" id="PR01543">
    <property type="entry name" value="ANATRNSFRASE"/>
</dbReference>
<proteinExistence type="inferred from homology"/>
<dbReference type="Gene3D" id="2.40.128.150">
    <property type="entry name" value="Cysteine proteinases"/>
    <property type="match status" value="1"/>
</dbReference>
<dbReference type="KEGG" id="cpc:Cpar_0362"/>